<dbReference type="eggNOG" id="COG3829">
    <property type="taxonomic scope" value="Bacteria"/>
</dbReference>
<evidence type="ECO:0000259" key="10">
    <source>
        <dbReference type="PROSITE" id="PS50113"/>
    </source>
</evidence>
<dbReference type="Proteomes" id="UP000001258">
    <property type="component" value="Chromosome"/>
</dbReference>
<dbReference type="SUPFAM" id="SSF46689">
    <property type="entry name" value="Homeodomain-like"/>
    <property type="match status" value="1"/>
</dbReference>
<dbReference type="InterPro" id="IPR002078">
    <property type="entry name" value="Sigma_54_int"/>
</dbReference>
<dbReference type="InterPro" id="IPR025943">
    <property type="entry name" value="Sigma_54_int_dom_ATP-bd_2"/>
</dbReference>
<dbReference type="SUPFAM" id="SSF55785">
    <property type="entry name" value="PYP-like sensor domain (PAS domain)"/>
    <property type="match status" value="1"/>
</dbReference>
<keyword evidence="5" id="KW-0238">DNA-binding</keyword>
<dbReference type="EMBL" id="BA000004">
    <property type="protein sequence ID" value="BAB04711.1"/>
    <property type="molecule type" value="Genomic_DNA"/>
</dbReference>
<dbReference type="CDD" id="cd00009">
    <property type="entry name" value="AAA"/>
    <property type="match status" value="1"/>
</dbReference>
<dbReference type="InterPro" id="IPR058031">
    <property type="entry name" value="AAA_lid_NorR"/>
</dbReference>
<keyword evidence="12" id="KW-1185">Reference proteome</keyword>
<sequence>MMMGSRENELELLNAELEDIFEASFDEIFVTDADGIVVKVNSRCEENYRLSADEMVGKHVKDLEKVGVFYPSATLEVIETYRPLELLQQTRSGRYLHVRSRPIFDRNGQLTRVVSYSRDLTELTYLKRKIEEMEGQLASYKRELGDPVTLEGIVSKSEQMTRLMELIHRVAKVDSTVLVLGETGVGKSKIVKLIHELSDRENQRFYEINCAAIPEQLIESELFGYEAGAFTGASRHGKKGLFELANGGTLFLDEIAEMPLHLQGKLLQVLQEKSFRPIGGQAMQLVDVRVIAATNQELEQMVEQGQFRRDLFYRLQVIPVHIAPLRERKEDILPLVYYFLDHYNNRYGRDVKLSPKALDALYSYLWPGNVRELENLMERLVVTSDQMVVAEDLPFHTESKPATIEGRSLKELLEETERAIIREGYASHQSSYKLAEALKISQSSAMRKIKKYIE</sequence>
<dbReference type="Gene3D" id="1.10.10.60">
    <property type="entry name" value="Homeodomain-like"/>
    <property type="match status" value="1"/>
</dbReference>
<evidence type="ECO:0000313" key="12">
    <source>
        <dbReference type="Proteomes" id="UP000001258"/>
    </source>
</evidence>
<dbReference type="Pfam" id="PF08448">
    <property type="entry name" value="PAS_4"/>
    <property type="match status" value="1"/>
</dbReference>
<evidence type="ECO:0000256" key="7">
    <source>
        <dbReference type="ARBA" id="ARBA00029500"/>
    </source>
</evidence>
<evidence type="ECO:0000256" key="4">
    <source>
        <dbReference type="ARBA" id="ARBA00023015"/>
    </source>
</evidence>
<dbReference type="NCBIfam" id="TIGR00229">
    <property type="entry name" value="sensory_box"/>
    <property type="match status" value="1"/>
</dbReference>
<dbReference type="PROSITE" id="PS50045">
    <property type="entry name" value="SIGMA54_INTERACT_4"/>
    <property type="match status" value="1"/>
</dbReference>
<dbReference type="KEGG" id="bha:BH0992"/>
<dbReference type="HOGENOM" id="CLU_000445_8_1_9"/>
<dbReference type="InterPro" id="IPR000700">
    <property type="entry name" value="PAS-assoc_C"/>
</dbReference>
<dbReference type="GO" id="GO:0006355">
    <property type="term" value="P:regulation of DNA-templated transcription"/>
    <property type="evidence" value="ECO:0007669"/>
    <property type="project" value="InterPro"/>
</dbReference>
<dbReference type="InterPro" id="IPR030828">
    <property type="entry name" value="HTH_TyrR"/>
</dbReference>
<evidence type="ECO:0000313" key="11">
    <source>
        <dbReference type="EMBL" id="BAB04711.1"/>
    </source>
</evidence>
<dbReference type="SMART" id="SM00382">
    <property type="entry name" value="AAA"/>
    <property type="match status" value="1"/>
</dbReference>
<dbReference type="CDD" id="cd00130">
    <property type="entry name" value="PAS"/>
    <property type="match status" value="1"/>
</dbReference>
<dbReference type="Pfam" id="PF18024">
    <property type="entry name" value="HTH_50"/>
    <property type="match status" value="1"/>
</dbReference>
<feature type="domain" description="PAS" evidence="9">
    <location>
        <begin position="13"/>
        <end position="58"/>
    </location>
</feature>
<dbReference type="SUPFAM" id="SSF52540">
    <property type="entry name" value="P-loop containing nucleoside triphosphate hydrolases"/>
    <property type="match status" value="1"/>
</dbReference>
<reference evidence="11 12" key="1">
    <citation type="journal article" date="2000" name="Nucleic Acids Res.">
        <title>Complete genome sequence of the alkaliphilic bacterium Bacillus halodurans and genomic sequence comparison with Bacillus subtilis.</title>
        <authorList>
            <person name="Takami H."/>
            <person name="Nakasone K."/>
            <person name="Takaki Y."/>
            <person name="Maeno G."/>
            <person name="Sasaki R."/>
            <person name="Masui N."/>
            <person name="Fuji F."/>
            <person name="Hirama C."/>
            <person name="Nakamura Y."/>
            <person name="Ogasawara N."/>
            <person name="Kuhara S."/>
            <person name="Horikoshi K."/>
        </authorList>
    </citation>
    <scope>NUCLEOTIDE SEQUENCE [LARGE SCALE GENOMIC DNA]</scope>
    <source>
        <strain evidence="12">ATCC BAA-125 / DSM 18197 / FERM 7344 / JCM 9153 / C-125</strain>
    </source>
</reference>
<dbReference type="PIR" id="H83773">
    <property type="entry name" value="H83773"/>
</dbReference>
<dbReference type="FunFam" id="3.40.50.300:FF:000006">
    <property type="entry name" value="DNA-binding transcriptional regulator NtrC"/>
    <property type="match status" value="1"/>
</dbReference>
<protein>
    <recommendedName>
        <fullName evidence="7">HTH-type transcriptional regulatory protein TyrR</fullName>
    </recommendedName>
</protein>
<dbReference type="PANTHER" id="PTHR32071:SF57">
    <property type="entry name" value="C4-DICARBOXYLATE TRANSPORT TRANSCRIPTIONAL REGULATORY PROTEIN DCTD"/>
    <property type="match status" value="1"/>
</dbReference>
<dbReference type="InterPro" id="IPR013656">
    <property type="entry name" value="PAS_4"/>
</dbReference>
<dbReference type="PROSITE" id="PS50112">
    <property type="entry name" value="PAS"/>
    <property type="match status" value="1"/>
</dbReference>
<dbReference type="Gene3D" id="1.10.8.60">
    <property type="match status" value="1"/>
</dbReference>
<evidence type="ECO:0000256" key="3">
    <source>
        <dbReference type="ARBA" id="ARBA00022840"/>
    </source>
</evidence>
<dbReference type="PANTHER" id="PTHR32071">
    <property type="entry name" value="TRANSCRIPTIONAL REGULATORY PROTEIN"/>
    <property type="match status" value="1"/>
</dbReference>
<dbReference type="SMART" id="SM00091">
    <property type="entry name" value="PAS"/>
    <property type="match status" value="1"/>
</dbReference>
<dbReference type="Gene3D" id="3.30.450.20">
    <property type="entry name" value="PAS domain"/>
    <property type="match status" value="1"/>
</dbReference>
<keyword evidence="6" id="KW-0804">Transcription</keyword>
<dbReference type="PROSITE" id="PS00675">
    <property type="entry name" value="SIGMA54_INTERACT_1"/>
    <property type="match status" value="1"/>
</dbReference>
<evidence type="ECO:0000256" key="5">
    <source>
        <dbReference type="ARBA" id="ARBA00023125"/>
    </source>
</evidence>
<dbReference type="AlphaFoldDB" id="Q9KE65"/>
<evidence type="ECO:0000256" key="1">
    <source>
        <dbReference type="ARBA" id="ARBA00022741"/>
    </source>
</evidence>
<dbReference type="Pfam" id="PF00158">
    <property type="entry name" value="Sigma54_activat"/>
    <property type="match status" value="1"/>
</dbReference>
<dbReference type="InterPro" id="IPR003593">
    <property type="entry name" value="AAA+_ATPase"/>
</dbReference>
<evidence type="ECO:0000259" key="9">
    <source>
        <dbReference type="PROSITE" id="PS50112"/>
    </source>
</evidence>
<keyword evidence="3" id="KW-0067">ATP-binding</keyword>
<gene>
    <name evidence="11" type="ordered locus">BH0992</name>
</gene>
<dbReference type="Pfam" id="PF25601">
    <property type="entry name" value="AAA_lid_14"/>
    <property type="match status" value="1"/>
</dbReference>
<dbReference type="Gene3D" id="3.40.50.300">
    <property type="entry name" value="P-loop containing nucleotide triphosphate hydrolases"/>
    <property type="match status" value="1"/>
</dbReference>
<evidence type="ECO:0000256" key="2">
    <source>
        <dbReference type="ARBA" id="ARBA00022797"/>
    </source>
</evidence>
<dbReference type="InterPro" id="IPR025662">
    <property type="entry name" value="Sigma_54_int_dom_ATP-bd_1"/>
</dbReference>
<evidence type="ECO:0000259" key="8">
    <source>
        <dbReference type="PROSITE" id="PS50045"/>
    </source>
</evidence>
<keyword evidence="4" id="KW-0805">Transcription regulation</keyword>
<dbReference type="InterPro" id="IPR035965">
    <property type="entry name" value="PAS-like_dom_sf"/>
</dbReference>
<proteinExistence type="predicted"/>
<dbReference type="PROSITE" id="PS00688">
    <property type="entry name" value="SIGMA54_INTERACT_3"/>
    <property type="match status" value="1"/>
</dbReference>
<organism evidence="11 12">
    <name type="scientific">Halalkalibacterium halodurans (strain ATCC BAA-125 / DSM 18197 / FERM 7344 / JCM 9153 / C-125)</name>
    <name type="common">Bacillus halodurans</name>
    <dbReference type="NCBI Taxonomy" id="272558"/>
    <lineage>
        <taxon>Bacteria</taxon>
        <taxon>Bacillati</taxon>
        <taxon>Bacillota</taxon>
        <taxon>Bacilli</taxon>
        <taxon>Bacillales</taxon>
        <taxon>Bacillaceae</taxon>
        <taxon>Halalkalibacterium (ex Joshi et al. 2022)</taxon>
    </lineage>
</organism>
<dbReference type="GO" id="GO:0005524">
    <property type="term" value="F:ATP binding"/>
    <property type="evidence" value="ECO:0007669"/>
    <property type="project" value="UniProtKB-KW"/>
</dbReference>
<name>Q9KE65_HALH5</name>
<dbReference type="STRING" id="272558.gene:10726886"/>
<dbReference type="PROSITE" id="PS00676">
    <property type="entry name" value="SIGMA54_INTERACT_2"/>
    <property type="match status" value="1"/>
</dbReference>
<dbReference type="PROSITE" id="PS50113">
    <property type="entry name" value="PAC"/>
    <property type="match status" value="1"/>
</dbReference>
<dbReference type="InterPro" id="IPR027417">
    <property type="entry name" value="P-loop_NTPase"/>
</dbReference>
<feature type="domain" description="Sigma-54 factor interaction" evidence="8">
    <location>
        <begin position="153"/>
        <end position="382"/>
    </location>
</feature>
<dbReference type="GO" id="GO:0003677">
    <property type="term" value="F:DNA binding"/>
    <property type="evidence" value="ECO:0007669"/>
    <property type="project" value="UniProtKB-KW"/>
</dbReference>
<dbReference type="InterPro" id="IPR000014">
    <property type="entry name" value="PAS"/>
</dbReference>
<evidence type="ECO:0000256" key="6">
    <source>
        <dbReference type="ARBA" id="ARBA00023163"/>
    </source>
</evidence>
<keyword evidence="1" id="KW-0547">Nucleotide-binding</keyword>
<accession>Q9KE65</accession>
<dbReference type="InterPro" id="IPR009057">
    <property type="entry name" value="Homeodomain-like_sf"/>
</dbReference>
<feature type="domain" description="PAC" evidence="10">
    <location>
        <begin position="80"/>
        <end position="132"/>
    </location>
</feature>
<dbReference type="InterPro" id="IPR025944">
    <property type="entry name" value="Sigma_54_int_dom_CS"/>
</dbReference>
<keyword evidence="2" id="KW-0058">Aromatic hydrocarbons catabolism</keyword>